<evidence type="ECO:0000259" key="1">
    <source>
        <dbReference type="Pfam" id="PF13193"/>
    </source>
</evidence>
<dbReference type="PANTHER" id="PTHR43767:SF1">
    <property type="entry name" value="NONRIBOSOMAL PEPTIDE SYNTHASE PES1 (EUROFUNG)-RELATED"/>
    <property type="match status" value="1"/>
</dbReference>
<dbReference type="InterPro" id="IPR042099">
    <property type="entry name" value="ANL_N_sf"/>
</dbReference>
<dbReference type="Gene3D" id="3.40.50.12780">
    <property type="entry name" value="N-terminal domain of ligase-like"/>
    <property type="match status" value="1"/>
</dbReference>
<dbReference type="Pfam" id="PF13193">
    <property type="entry name" value="AMP-binding_C"/>
    <property type="match status" value="1"/>
</dbReference>
<dbReference type="InterPro" id="IPR045851">
    <property type="entry name" value="AMP-bd_C_sf"/>
</dbReference>
<dbReference type="GO" id="GO:0016878">
    <property type="term" value="F:acid-thiol ligase activity"/>
    <property type="evidence" value="ECO:0007669"/>
    <property type="project" value="UniProtKB-ARBA"/>
</dbReference>
<sequence length="333" mass="35252">MTYDPVRDAVPTLGAGASVITPAQLRAAYAAEGTIRLATAGTSGRPRWVVRTAASWVDSFPVVAGLCGLSAESSVWVPGPAEASMNAYAICLADHTGAPLVDDLGSASHVFCTPAVLHRLLDEQAGDDHRVVFVVAGDRLPKGLAEAAEAVGHQVHHYYGAAQLSFVAWGRDAESLTLFPEVRAATIDGELWVTSPWLCLREDSAEPVLCTMERDGELWMSVGDRGSIQPDGRITVSGRADAITTAGVTVVLADVEAALRPYARGEVLVVGRPHPRLGTVLVAVCTDPTDAQSLPVVARRELAPSHRPRAWSVLDRFPTTAAGKLDRARIAQS</sequence>
<evidence type="ECO:0000313" key="3">
    <source>
        <dbReference type="Proteomes" id="UP000007947"/>
    </source>
</evidence>
<evidence type="ECO:0000313" key="2">
    <source>
        <dbReference type="EMBL" id="BAK35952.1"/>
    </source>
</evidence>
<keyword evidence="3" id="KW-1185">Reference proteome</keyword>
<dbReference type="eggNOG" id="COG0318">
    <property type="taxonomic scope" value="Bacteria"/>
</dbReference>
<organism evidence="2 3">
    <name type="scientific">Microlunatus phosphovorus (strain ATCC 700054 / DSM 10555 / JCM 9379 / NBRC 101784 / NCIMB 13414 / VKM Ac-1990 / NM-1)</name>
    <dbReference type="NCBI Taxonomy" id="1032480"/>
    <lineage>
        <taxon>Bacteria</taxon>
        <taxon>Bacillati</taxon>
        <taxon>Actinomycetota</taxon>
        <taxon>Actinomycetes</taxon>
        <taxon>Propionibacteriales</taxon>
        <taxon>Propionibacteriaceae</taxon>
        <taxon>Microlunatus</taxon>
    </lineage>
</organism>
<dbReference type="InterPro" id="IPR050237">
    <property type="entry name" value="ATP-dep_AMP-bd_enzyme"/>
</dbReference>
<protein>
    <recommendedName>
        <fullName evidence="1">AMP-binding enzyme C-terminal domain-containing protein</fullName>
    </recommendedName>
</protein>
<dbReference type="KEGG" id="mph:MLP_29380"/>
<reference evidence="2 3" key="1">
    <citation type="submission" date="2011-05" db="EMBL/GenBank/DDBJ databases">
        <title>Whole genome sequence of Microlunatus phosphovorus NM-1.</title>
        <authorList>
            <person name="Hosoyama A."/>
            <person name="Sasaki K."/>
            <person name="Harada T."/>
            <person name="Igarashi R."/>
            <person name="Kawakoshi A."/>
            <person name="Sasagawa M."/>
            <person name="Fukada J."/>
            <person name="Nakamura S."/>
            <person name="Katano Y."/>
            <person name="Hanada S."/>
            <person name="Kamagata Y."/>
            <person name="Nakamura N."/>
            <person name="Yamazaki S."/>
            <person name="Fujita N."/>
        </authorList>
    </citation>
    <scope>NUCLEOTIDE SEQUENCE [LARGE SCALE GENOMIC DNA]</scope>
    <source>
        <strain evidence="3">ATCC 700054 / DSM 10555 / JCM 9379 / NBRC 101784 / NCIMB 13414 / VKM Ac-1990 / NM-1</strain>
    </source>
</reference>
<dbReference type="Gene3D" id="3.30.300.30">
    <property type="match status" value="1"/>
</dbReference>
<dbReference type="EMBL" id="AP012204">
    <property type="protein sequence ID" value="BAK35952.1"/>
    <property type="molecule type" value="Genomic_DNA"/>
</dbReference>
<dbReference type="HOGENOM" id="CLU_000022_59_1_11"/>
<dbReference type="AlphaFoldDB" id="F5XJQ2"/>
<dbReference type="SUPFAM" id="SSF56801">
    <property type="entry name" value="Acetyl-CoA synthetase-like"/>
    <property type="match status" value="1"/>
</dbReference>
<dbReference type="Proteomes" id="UP000007947">
    <property type="component" value="Chromosome"/>
</dbReference>
<dbReference type="InterPro" id="IPR025110">
    <property type="entry name" value="AMP-bd_C"/>
</dbReference>
<dbReference type="STRING" id="1032480.MLP_29380"/>
<dbReference type="OrthoDB" id="5240965at2"/>
<name>F5XJQ2_MICPN</name>
<proteinExistence type="predicted"/>
<dbReference type="PANTHER" id="PTHR43767">
    <property type="entry name" value="LONG-CHAIN-FATTY-ACID--COA LIGASE"/>
    <property type="match status" value="1"/>
</dbReference>
<feature type="domain" description="AMP-binding enzyme C-terminal" evidence="1">
    <location>
        <begin position="266"/>
        <end position="324"/>
    </location>
</feature>
<accession>F5XJQ2</accession>
<gene>
    <name evidence="2" type="ordered locus">MLP_29380</name>
</gene>
<dbReference type="RefSeq" id="WP_013863821.1">
    <property type="nucleotide sequence ID" value="NC_015635.1"/>
</dbReference>